<organism evidence="8 9">
    <name type="scientific">Caldinitratiruptor microaerophilus</name>
    <dbReference type="NCBI Taxonomy" id="671077"/>
    <lineage>
        <taxon>Bacteria</taxon>
        <taxon>Bacillati</taxon>
        <taxon>Bacillota</taxon>
        <taxon>Clostridia</taxon>
        <taxon>Eubacteriales</taxon>
        <taxon>Symbiobacteriaceae</taxon>
        <taxon>Caldinitratiruptor</taxon>
    </lineage>
</organism>
<evidence type="ECO:0000259" key="7">
    <source>
        <dbReference type="Pfam" id="PF00460"/>
    </source>
</evidence>
<dbReference type="Pfam" id="PF00460">
    <property type="entry name" value="Flg_bb_rod"/>
    <property type="match status" value="1"/>
</dbReference>
<keyword evidence="8" id="KW-0969">Cilium</keyword>
<reference evidence="8" key="1">
    <citation type="submission" date="2022-03" db="EMBL/GenBank/DDBJ databases">
        <title>Complete genome sequence of Caldinitratiruptor microaerophilus.</title>
        <authorList>
            <person name="Mukaiyama R."/>
            <person name="Nishiyama T."/>
            <person name="Ueda K."/>
        </authorList>
    </citation>
    <scope>NUCLEOTIDE SEQUENCE</scope>
    <source>
        <strain evidence="8">JCM 16183</strain>
    </source>
</reference>
<keyword evidence="4 6" id="KW-0975">Bacterial flagellum</keyword>
<evidence type="ECO:0000256" key="3">
    <source>
        <dbReference type="ARBA" id="ARBA00014376"/>
    </source>
</evidence>
<feature type="domain" description="Flagellar basal body rod protein N-terminal" evidence="7">
    <location>
        <begin position="11"/>
        <end position="38"/>
    </location>
</feature>
<dbReference type="AlphaFoldDB" id="A0AA35G6T0"/>
<dbReference type="RefSeq" id="WP_264843480.1">
    <property type="nucleotide sequence ID" value="NZ_AP025628.1"/>
</dbReference>
<name>A0AA35G6T0_9FIRM</name>
<gene>
    <name evidence="8" type="ORF">caldi_04360</name>
</gene>
<dbReference type="GO" id="GO:0071978">
    <property type="term" value="P:bacterial-type flagellum-dependent swarming motility"/>
    <property type="evidence" value="ECO:0007669"/>
    <property type="project" value="TreeGrafter"/>
</dbReference>
<evidence type="ECO:0000256" key="1">
    <source>
        <dbReference type="ARBA" id="ARBA00004117"/>
    </source>
</evidence>
<dbReference type="EMBL" id="AP025628">
    <property type="protein sequence ID" value="BDG59346.1"/>
    <property type="molecule type" value="Genomic_DNA"/>
</dbReference>
<dbReference type="NCBIfam" id="TIGR01396">
    <property type="entry name" value="FlgB"/>
    <property type="match status" value="1"/>
</dbReference>
<sequence length="141" mass="15436">MQVFTEHIGILERALGASALRQQALAQNLANVNTPGYKALRVTFEDALASALAAREGRETRLRLVTTDPRHIPAPTPAGPEAVAPVVWRDASHSARADGNNVDLEAEMARVAANQLWYWALSRQIGDEFGRLRLAVTEGRR</sequence>
<dbReference type="InterPro" id="IPR006300">
    <property type="entry name" value="FlgB"/>
</dbReference>
<protein>
    <recommendedName>
        <fullName evidence="3 6">Flagellar basal body rod protein FlgB</fullName>
    </recommendedName>
</protein>
<keyword evidence="8" id="KW-0966">Cell projection</keyword>
<dbReference type="Proteomes" id="UP001163687">
    <property type="component" value="Chromosome"/>
</dbReference>
<dbReference type="GO" id="GO:0030694">
    <property type="term" value="C:bacterial-type flagellum basal body, rod"/>
    <property type="evidence" value="ECO:0007669"/>
    <property type="project" value="InterPro"/>
</dbReference>
<accession>A0AA35G6T0</accession>
<keyword evidence="9" id="KW-1185">Reference proteome</keyword>
<proteinExistence type="inferred from homology"/>
<dbReference type="PANTHER" id="PTHR30435">
    <property type="entry name" value="FLAGELLAR PROTEIN"/>
    <property type="match status" value="1"/>
</dbReference>
<dbReference type="KEGG" id="cmic:caldi_04360"/>
<keyword evidence="8" id="KW-0282">Flagellum</keyword>
<dbReference type="PIRSF" id="PIRSF002889">
    <property type="entry name" value="Rod_FlgB"/>
    <property type="match status" value="1"/>
</dbReference>
<evidence type="ECO:0000313" key="9">
    <source>
        <dbReference type="Proteomes" id="UP001163687"/>
    </source>
</evidence>
<evidence type="ECO:0000256" key="4">
    <source>
        <dbReference type="ARBA" id="ARBA00023143"/>
    </source>
</evidence>
<evidence type="ECO:0000256" key="6">
    <source>
        <dbReference type="PIRNR" id="PIRNR002889"/>
    </source>
</evidence>
<evidence type="ECO:0000313" key="8">
    <source>
        <dbReference type="EMBL" id="BDG59346.1"/>
    </source>
</evidence>
<comment type="subunit">
    <text evidence="6">The basal body constitutes a major portion of the flagellar organelle and consists of a number of rings mounted on a central rod.</text>
</comment>
<evidence type="ECO:0000256" key="2">
    <source>
        <dbReference type="ARBA" id="ARBA00009677"/>
    </source>
</evidence>
<comment type="similarity">
    <text evidence="2 6">Belongs to the flagella basal body rod proteins family.</text>
</comment>
<comment type="function">
    <text evidence="5 6">Structural component of flagellum, the bacterial motility apparatus. Part of the rod structure of flagellar basal body.</text>
</comment>
<comment type="subcellular location">
    <subcellularLocation>
        <location evidence="1 6">Bacterial flagellum basal body</location>
    </subcellularLocation>
</comment>
<dbReference type="PANTHER" id="PTHR30435:SF12">
    <property type="entry name" value="FLAGELLAR BASAL BODY ROD PROTEIN FLGB"/>
    <property type="match status" value="1"/>
</dbReference>
<evidence type="ECO:0000256" key="5">
    <source>
        <dbReference type="ARBA" id="ARBA00024934"/>
    </source>
</evidence>
<dbReference type="InterPro" id="IPR001444">
    <property type="entry name" value="Flag_bb_rod_N"/>
</dbReference>